<evidence type="ECO:0000313" key="3">
    <source>
        <dbReference type="Proteomes" id="UP000050761"/>
    </source>
</evidence>
<dbReference type="Proteomes" id="UP000050761">
    <property type="component" value="Unassembled WGS sequence"/>
</dbReference>
<organism evidence="3 4">
    <name type="scientific">Heligmosomoides polygyrus</name>
    <name type="common">Parasitic roundworm</name>
    <dbReference type="NCBI Taxonomy" id="6339"/>
    <lineage>
        <taxon>Eukaryota</taxon>
        <taxon>Metazoa</taxon>
        <taxon>Ecdysozoa</taxon>
        <taxon>Nematoda</taxon>
        <taxon>Chromadorea</taxon>
        <taxon>Rhabditida</taxon>
        <taxon>Rhabditina</taxon>
        <taxon>Rhabditomorpha</taxon>
        <taxon>Strongyloidea</taxon>
        <taxon>Heligmosomidae</taxon>
        <taxon>Heligmosomoides</taxon>
    </lineage>
</organism>
<dbReference type="WBParaSite" id="HPBE_0000356301-mRNA-1">
    <property type="protein sequence ID" value="HPBE_0000356301-mRNA-1"/>
    <property type="gene ID" value="HPBE_0000356301"/>
</dbReference>
<sequence>MSSSCHRAAAVLAPPRSTNTIAFRLPLAETMDAARAATTPLSTLLVIINITAALIIISAYRISLSRGILGTHIAHHRRFPHHAVAALVSGCHLHGNGSHGTRLFSSLINVIRGTWSPIYSYPFYPLRTGPPLILVALVHFLKNFTLFSSRFSFFS</sequence>
<accession>A0A3P7Y6P3</accession>
<protein>
    <submittedName>
        <fullName evidence="4">7TM_GPCR_Srx domain-containing protein</fullName>
    </submittedName>
</protein>
<proteinExistence type="predicted"/>
<keyword evidence="1" id="KW-1133">Transmembrane helix</keyword>
<feature type="transmembrane region" description="Helical" evidence="1">
    <location>
        <begin position="41"/>
        <end position="60"/>
    </location>
</feature>
<keyword evidence="3" id="KW-1185">Reference proteome</keyword>
<keyword evidence="1" id="KW-0472">Membrane</keyword>
<accession>A0A183FBM1</accession>
<evidence type="ECO:0000313" key="2">
    <source>
        <dbReference type="EMBL" id="VDO37168.1"/>
    </source>
</evidence>
<name>A0A183FBM1_HELPZ</name>
<dbReference type="AlphaFoldDB" id="A0A183FBM1"/>
<gene>
    <name evidence="2" type="ORF">HPBE_LOCUS3564</name>
</gene>
<reference evidence="4" key="2">
    <citation type="submission" date="2019-09" db="UniProtKB">
        <authorList>
            <consortium name="WormBaseParasite"/>
        </authorList>
    </citation>
    <scope>IDENTIFICATION</scope>
</reference>
<evidence type="ECO:0000313" key="4">
    <source>
        <dbReference type="WBParaSite" id="HPBE_0000356301-mRNA-1"/>
    </source>
</evidence>
<evidence type="ECO:0000256" key="1">
    <source>
        <dbReference type="SAM" id="Phobius"/>
    </source>
</evidence>
<dbReference type="EMBL" id="UZAH01010512">
    <property type="protein sequence ID" value="VDO37168.1"/>
    <property type="molecule type" value="Genomic_DNA"/>
</dbReference>
<reference evidence="2 3" key="1">
    <citation type="submission" date="2018-11" db="EMBL/GenBank/DDBJ databases">
        <authorList>
            <consortium name="Pathogen Informatics"/>
        </authorList>
    </citation>
    <scope>NUCLEOTIDE SEQUENCE [LARGE SCALE GENOMIC DNA]</scope>
</reference>
<keyword evidence="1" id="KW-0812">Transmembrane</keyword>